<evidence type="ECO:0000256" key="1">
    <source>
        <dbReference type="SAM" id="SignalP"/>
    </source>
</evidence>
<protein>
    <submittedName>
        <fullName evidence="2">Uncharacterized protein</fullName>
    </submittedName>
</protein>
<feature type="signal peptide" evidence="1">
    <location>
        <begin position="1"/>
        <end position="26"/>
    </location>
</feature>
<keyword evidence="1" id="KW-0732">Signal</keyword>
<proteinExistence type="predicted"/>
<evidence type="ECO:0000313" key="2">
    <source>
        <dbReference type="EMBL" id="KAF0848080.1"/>
    </source>
</evidence>
<dbReference type="Proteomes" id="UP000798951">
    <property type="component" value="Unassembled WGS sequence"/>
</dbReference>
<organism evidence="2 3">
    <name type="scientific">Nocardia caishijiensis</name>
    <dbReference type="NCBI Taxonomy" id="184756"/>
    <lineage>
        <taxon>Bacteria</taxon>
        <taxon>Bacillati</taxon>
        <taxon>Actinomycetota</taxon>
        <taxon>Actinomycetes</taxon>
        <taxon>Mycobacteriales</taxon>
        <taxon>Nocardiaceae</taxon>
        <taxon>Nocardia</taxon>
    </lineage>
</organism>
<evidence type="ECO:0000313" key="3">
    <source>
        <dbReference type="Proteomes" id="UP000798951"/>
    </source>
</evidence>
<name>A0ABQ6YQP9_9NOCA</name>
<dbReference type="EMBL" id="VMSD01000002">
    <property type="protein sequence ID" value="KAF0848080.1"/>
    <property type="molecule type" value="Genomic_DNA"/>
</dbReference>
<comment type="caution">
    <text evidence="2">The sequence shown here is derived from an EMBL/GenBank/DDBJ whole genome shotgun (WGS) entry which is preliminary data.</text>
</comment>
<feature type="chain" id="PRO_5046148277" evidence="1">
    <location>
        <begin position="27"/>
        <end position="85"/>
    </location>
</feature>
<accession>A0ABQ6YQP9</accession>
<reference evidence="2 3" key="1">
    <citation type="submission" date="2019-07" db="EMBL/GenBank/DDBJ databases">
        <title>Genomic Encyclopedia of Type Strains, Phase IV (KMG-IV): sequencing the most valuable type-strain genomes for metagenomic binning, comparative biology and taxonomic classification.</title>
        <authorList>
            <person name="Goeker M."/>
        </authorList>
    </citation>
    <scope>NUCLEOTIDE SEQUENCE [LARGE SCALE GENOMIC DNA]</scope>
    <source>
        <strain evidence="2 3">DSM 44831</strain>
    </source>
</reference>
<sequence length="85" mass="8737">MTTHIRKVVGCLFVALAVCFSVPACEENDIGPAAVDQACEVAGPVVEAVVSRLAAGKTITAAIIAAITGVIVEDACLEALEDRLR</sequence>
<gene>
    <name evidence="2" type="ORF">FNL39_102227</name>
</gene>
<keyword evidence="3" id="KW-1185">Reference proteome</keyword>
<dbReference type="RefSeq" id="WP_067982556.1">
    <property type="nucleotide sequence ID" value="NZ_VMSD01000002.1"/>
</dbReference>